<accession>M8CRV5</accession>
<dbReference type="EnsemblPlants" id="EMT26416">
    <property type="protein sequence ID" value="EMT26416"/>
    <property type="gene ID" value="F775_20883"/>
</dbReference>
<proteinExistence type="predicted"/>
<feature type="domain" description="F-box protein AT5G49610-like beta-propeller" evidence="1">
    <location>
        <begin position="50"/>
        <end position="228"/>
    </location>
</feature>
<dbReference type="Pfam" id="PF23635">
    <property type="entry name" value="Beta-prop_AT5G49610-like"/>
    <property type="match status" value="1"/>
</dbReference>
<organism evidence="2">
    <name type="scientific">Aegilops tauschii</name>
    <name type="common">Tausch's goatgrass</name>
    <name type="synonym">Aegilops squarrosa</name>
    <dbReference type="NCBI Taxonomy" id="37682"/>
    <lineage>
        <taxon>Eukaryota</taxon>
        <taxon>Viridiplantae</taxon>
        <taxon>Streptophyta</taxon>
        <taxon>Embryophyta</taxon>
        <taxon>Tracheophyta</taxon>
        <taxon>Spermatophyta</taxon>
        <taxon>Magnoliopsida</taxon>
        <taxon>Liliopsida</taxon>
        <taxon>Poales</taxon>
        <taxon>Poaceae</taxon>
        <taxon>BOP clade</taxon>
        <taxon>Pooideae</taxon>
        <taxon>Triticodae</taxon>
        <taxon>Triticeae</taxon>
        <taxon>Triticinae</taxon>
        <taxon>Aegilops</taxon>
    </lineage>
</organism>
<evidence type="ECO:0000259" key="1">
    <source>
        <dbReference type="Pfam" id="PF23635"/>
    </source>
</evidence>
<dbReference type="PANTHER" id="PTHR33186">
    <property type="entry name" value="OS10G0136150 PROTEIN-RELATED"/>
    <property type="match status" value="1"/>
</dbReference>
<reference evidence="2" key="1">
    <citation type="submission" date="2015-06" db="UniProtKB">
        <authorList>
            <consortium name="EnsemblPlants"/>
        </authorList>
    </citation>
    <scope>IDENTIFICATION</scope>
</reference>
<name>M8CRV5_AEGTA</name>
<dbReference type="PANTHER" id="PTHR33186:SF27">
    <property type="entry name" value="F-BOX ASSOCIATED DOMAIN-CONTAINING PROTEIN"/>
    <property type="match status" value="1"/>
</dbReference>
<dbReference type="AlphaFoldDB" id="M8CRV5"/>
<sequence>MVRQVVPPEALLDSAEFELRGAVLCATGQQGHVHGACHSSPFKVVLMCHHFDENQLLTGVYAPETDTWGPLISRELPPYVSRGHSSTLVGNALYWPSVLSLITTIFRFDLDTQNLTVIDGPPSAYNYNKLQIIRAADGTVGVAILHHNNLQMWQRKVNSEGVAVWFRGKTVALRNILNIPPQTGRSAESLKLAGYDEDTDVILLARPYGVYMVQIKSMQSRKLNGTPSPNYFHPFRSFYPLDTAIAGGTNGAEMLG</sequence>
<evidence type="ECO:0000313" key="2">
    <source>
        <dbReference type="EnsemblPlants" id="EMT26416"/>
    </source>
</evidence>
<dbReference type="ExpressionAtlas" id="M8CRV5">
    <property type="expression patterns" value="baseline"/>
</dbReference>
<protein>
    <recommendedName>
        <fullName evidence="1">F-box protein AT5G49610-like beta-propeller domain-containing protein</fullName>
    </recommendedName>
</protein>
<dbReference type="InterPro" id="IPR056594">
    <property type="entry name" value="AT5G49610-like_b-prop"/>
</dbReference>